<organism evidence="1 2">
    <name type="scientific">Trichinella patagoniensis</name>
    <dbReference type="NCBI Taxonomy" id="990121"/>
    <lineage>
        <taxon>Eukaryota</taxon>
        <taxon>Metazoa</taxon>
        <taxon>Ecdysozoa</taxon>
        <taxon>Nematoda</taxon>
        <taxon>Enoplea</taxon>
        <taxon>Dorylaimia</taxon>
        <taxon>Trichinellida</taxon>
        <taxon>Trichinellidae</taxon>
        <taxon>Trichinella</taxon>
    </lineage>
</organism>
<protein>
    <submittedName>
        <fullName evidence="1">Uncharacterized protein</fullName>
    </submittedName>
</protein>
<dbReference type="AlphaFoldDB" id="A0A0V0ZFK6"/>
<name>A0A0V0ZFK6_9BILA</name>
<gene>
    <name evidence="1" type="ORF">T12_4214</name>
</gene>
<accession>A0A0V0ZFK6</accession>
<sequence length="85" mass="10096">MFLRSLVFIDALFQQQNRLVPELIDEETNYFTFLIEIYLRMSVIRYQVVRKQRPASILYFFGPDVIDQLSPSRLNDNREPLAPEG</sequence>
<keyword evidence="2" id="KW-1185">Reference proteome</keyword>
<dbReference type="Proteomes" id="UP000054783">
    <property type="component" value="Unassembled WGS sequence"/>
</dbReference>
<evidence type="ECO:0000313" key="2">
    <source>
        <dbReference type="Proteomes" id="UP000054783"/>
    </source>
</evidence>
<reference evidence="1 2" key="1">
    <citation type="submission" date="2015-01" db="EMBL/GenBank/DDBJ databases">
        <title>Evolution of Trichinella species and genotypes.</title>
        <authorList>
            <person name="Korhonen P.K."/>
            <person name="Edoardo P."/>
            <person name="Giuseppe L.R."/>
            <person name="Gasser R.B."/>
        </authorList>
    </citation>
    <scope>NUCLEOTIDE SEQUENCE [LARGE SCALE GENOMIC DNA]</scope>
    <source>
        <strain evidence="1">ISS2496</strain>
    </source>
</reference>
<evidence type="ECO:0000313" key="1">
    <source>
        <dbReference type="EMBL" id="KRY11180.1"/>
    </source>
</evidence>
<proteinExistence type="predicted"/>
<dbReference type="EMBL" id="JYDQ01000204">
    <property type="protein sequence ID" value="KRY11180.1"/>
    <property type="molecule type" value="Genomic_DNA"/>
</dbReference>
<comment type="caution">
    <text evidence="1">The sequence shown here is derived from an EMBL/GenBank/DDBJ whole genome shotgun (WGS) entry which is preliminary data.</text>
</comment>